<comment type="caution">
    <text evidence="3">The sequence shown here is derived from an EMBL/GenBank/DDBJ whole genome shotgun (WGS) entry which is preliminary data.</text>
</comment>
<accession>A0A4Q7CYR6</accession>
<keyword evidence="2" id="KW-0732">Signal</keyword>
<name>A0A4Q7CYR6_9PSED</name>
<evidence type="ECO:0000313" key="3">
    <source>
        <dbReference type="EMBL" id="RZI31615.1"/>
    </source>
</evidence>
<organism evidence="3 4">
    <name type="scientific">Pseudomonas orientalis</name>
    <dbReference type="NCBI Taxonomy" id="76758"/>
    <lineage>
        <taxon>Bacteria</taxon>
        <taxon>Pseudomonadati</taxon>
        <taxon>Pseudomonadota</taxon>
        <taxon>Gammaproteobacteria</taxon>
        <taxon>Pseudomonadales</taxon>
        <taxon>Pseudomonadaceae</taxon>
        <taxon>Pseudomonas</taxon>
    </lineage>
</organism>
<feature type="region of interest" description="Disordered" evidence="1">
    <location>
        <begin position="44"/>
        <end position="71"/>
    </location>
</feature>
<protein>
    <recommendedName>
        <fullName evidence="5">Secreted protein</fullName>
    </recommendedName>
</protein>
<dbReference type="Proteomes" id="UP000293369">
    <property type="component" value="Unassembled WGS sequence"/>
</dbReference>
<evidence type="ECO:0000313" key="4">
    <source>
        <dbReference type="Proteomes" id="UP000293369"/>
    </source>
</evidence>
<sequence length="71" mass="7573">MNLRKLAIISLLSISATSALAEGGADRLIQRNLEQQQAYLAAQKSAETKSEIAKKQPSVDAPKTQSSSNDS</sequence>
<evidence type="ECO:0008006" key="5">
    <source>
        <dbReference type="Google" id="ProtNLM"/>
    </source>
</evidence>
<evidence type="ECO:0000256" key="1">
    <source>
        <dbReference type="SAM" id="MobiDB-lite"/>
    </source>
</evidence>
<gene>
    <name evidence="3" type="ORF">EUX57_11230</name>
</gene>
<evidence type="ECO:0000256" key="2">
    <source>
        <dbReference type="SAM" id="SignalP"/>
    </source>
</evidence>
<reference evidence="3 4" key="1">
    <citation type="submission" date="2019-02" db="EMBL/GenBank/DDBJ databases">
        <title>Pseudomonas spp from wheat grain.</title>
        <authorList>
            <person name="Cho G.-S."/>
            <person name="Franz C.M.A.P."/>
        </authorList>
    </citation>
    <scope>NUCLEOTIDE SEQUENCE [LARGE SCALE GENOMIC DNA]</scope>
    <source>
        <strain evidence="3 4">133NRW</strain>
    </source>
</reference>
<feature type="chain" id="PRO_5020930355" description="Secreted protein" evidence="2">
    <location>
        <begin position="22"/>
        <end position="71"/>
    </location>
</feature>
<feature type="signal peptide" evidence="2">
    <location>
        <begin position="1"/>
        <end position="21"/>
    </location>
</feature>
<dbReference type="EMBL" id="SGFE01000020">
    <property type="protein sequence ID" value="RZI31615.1"/>
    <property type="molecule type" value="Genomic_DNA"/>
</dbReference>
<dbReference type="RefSeq" id="WP_065873494.1">
    <property type="nucleotide sequence ID" value="NZ_SGFE01000020.1"/>
</dbReference>
<dbReference type="AlphaFoldDB" id="A0A4Q7CYR6"/>
<proteinExistence type="predicted"/>